<comment type="similarity">
    <text evidence="2 7">Belongs to the AB hydrolase superfamily. Lipase family.</text>
</comment>
<organism evidence="10 11">
    <name type="scientific">Myotis brandtii</name>
    <name type="common">Brandt's bat</name>
    <dbReference type="NCBI Taxonomy" id="109478"/>
    <lineage>
        <taxon>Eukaryota</taxon>
        <taxon>Metazoa</taxon>
        <taxon>Chordata</taxon>
        <taxon>Craniata</taxon>
        <taxon>Vertebrata</taxon>
        <taxon>Euteleostomi</taxon>
        <taxon>Mammalia</taxon>
        <taxon>Eutheria</taxon>
        <taxon>Laurasiatheria</taxon>
        <taxon>Chiroptera</taxon>
        <taxon>Yangochiroptera</taxon>
        <taxon>Vespertilionidae</taxon>
        <taxon>Myotis</taxon>
    </lineage>
</organism>
<feature type="region of interest" description="Disordered" evidence="8">
    <location>
        <begin position="138"/>
        <end position="161"/>
    </location>
</feature>
<evidence type="ECO:0000256" key="6">
    <source>
        <dbReference type="ARBA" id="ARBA00023098"/>
    </source>
</evidence>
<dbReference type="GO" id="GO:0004465">
    <property type="term" value="F:lipoprotein lipase activity"/>
    <property type="evidence" value="ECO:0007669"/>
    <property type="project" value="TreeGrafter"/>
</dbReference>
<dbReference type="EMBL" id="KE162654">
    <property type="protein sequence ID" value="EPQ09151.1"/>
    <property type="molecule type" value="Genomic_DNA"/>
</dbReference>
<evidence type="ECO:0000313" key="11">
    <source>
        <dbReference type="Proteomes" id="UP000052978"/>
    </source>
</evidence>
<accession>S7MWZ7</accession>
<dbReference type="GO" id="GO:0004620">
    <property type="term" value="F:phospholipase activity"/>
    <property type="evidence" value="ECO:0007669"/>
    <property type="project" value="TreeGrafter"/>
</dbReference>
<evidence type="ECO:0000256" key="1">
    <source>
        <dbReference type="ARBA" id="ARBA00004613"/>
    </source>
</evidence>
<keyword evidence="5" id="KW-0442">Lipid degradation</keyword>
<dbReference type="PRINTS" id="PR00821">
    <property type="entry name" value="TAGLIPASE"/>
</dbReference>
<evidence type="ECO:0000313" key="10">
    <source>
        <dbReference type="EMBL" id="EPQ09151.1"/>
    </source>
</evidence>
<feature type="domain" description="Lipase" evidence="9">
    <location>
        <begin position="1"/>
        <end position="76"/>
    </location>
</feature>
<dbReference type="SUPFAM" id="SSF53474">
    <property type="entry name" value="alpha/beta-Hydrolases"/>
    <property type="match status" value="1"/>
</dbReference>
<reference evidence="10 11" key="1">
    <citation type="journal article" date="2013" name="Nat. Commun.">
        <title>Genome analysis reveals insights into physiology and longevity of the Brandt's bat Myotis brandtii.</title>
        <authorList>
            <person name="Seim I."/>
            <person name="Fang X."/>
            <person name="Xiong Z."/>
            <person name="Lobanov A.V."/>
            <person name="Huang Z."/>
            <person name="Ma S."/>
            <person name="Feng Y."/>
            <person name="Turanov A.A."/>
            <person name="Zhu Y."/>
            <person name="Lenz T.L."/>
            <person name="Gerashchenko M.V."/>
            <person name="Fan D."/>
            <person name="Hee Yim S."/>
            <person name="Yao X."/>
            <person name="Jordan D."/>
            <person name="Xiong Y."/>
            <person name="Ma Y."/>
            <person name="Lyapunov A.N."/>
            <person name="Chen G."/>
            <person name="Kulakova O.I."/>
            <person name="Sun Y."/>
            <person name="Lee S.G."/>
            <person name="Bronson R.T."/>
            <person name="Moskalev A.A."/>
            <person name="Sunyaev S.R."/>
            <person name="Zhang G."/>
            <person name="Krogh A."/>
            <person name="Wang J."/>
            <person name="Gladyshev V.N."/>
        </authorList>
    </citation>
    <scope>NUCLEOTIDE SEQUENCE [LARGE SCALE GENOMIC DNA]</scope>
</reference>
<protein>
    <submittedName>
        <fullName evidence="10">Pancreatic lipase-related protein 2</fullName>
    </submittedName>
</protein>
<dbReference type="Proteomes" id="UP000052978">
    <property type="component" value="Unassembled WGS sequence"/>
</dbReference>
<evidence type="ECO:0000259" key="9">
    <source>
        <dbReference type="Pfam" id="PF00151"/>
    </source>
</evidence>
<dbReference type="GO" id="GO:0019433">
    <property type="term" value="P:triglyceride catabolic process"/>
    <property type="evidence" value="ECO:0007669"/>
    <property type="project" value="TreeGrafter"/>
</dbReference>
<evidence type="ECO:0000256" key="4">
    <source>
        <dbReference type="ARBA" id="ARBA00022801"/>
    </source>
</evidence>
<keyword evidence="3" id="KW-0964">Secreted</keyword>
<keyword evidence="4" id="KW-0378">Hydrolase</keyword>
<dbReference type="GO" id="GO:0047714">
    <property type="term" value="F:galactolipase activity"/>
    <property type="evidence" value="ECO:0007669"/>
    <property type="project" value="TreeGrafter"/>
</dbReference>
<sequence length="161" mass="17497">MGYSLENVHLIGHSLGAHTAGEAGRRLGGSVGRITGLDPAEPGFQDTPEEVRLDPSDAMFVDVIHTDTSPTVPYLGTLDFVACNHLRSYKYYSSSSINPDGFLGYPCASYEEFQEIGPWRIGNTSLLELVPPQHVHSPKQALLSTRAHGGQRNATRAKPHD</sequence>
<evidence type="ECO:0000256" key="8">
    <source>
        <dbReference type="SAM" id="MobiDB-lite"/>
    </source>
</evidence>
<dbReference type="GO" id="GO:0005615">
    <property type="term" value="C:extracellular space"/>
    <property type="evidence" value="ECO:0007669"/>
    <property type="project" value="TreeGrafter"/>
</dbReference>
<evidence type="ECO:0000256" key="3">
    <source>
        <dbReference type="ARBA" id="ARBA00022525"/>
    </source>
</evidence>
<keyword evidence="11" id="KW-1185">Reference proteome</keyword>
<evidence type="ECO:0000256" key="7">
    <source>
        <dbReference type="RuleBase" id="RU004262"/>
    </source>
</evidence>
<comment type="subcellular location">
    <subcellularLocation>
        <location evidence="1">Secreted</location>
    </subcellularLocation>
</comment>
<dbReference type="InterPro" id="IPR000734">
    <property type="entry name" value="TAG_lipase"/>
</dbReference>
<dbReference type="PANTHER" id="PTHR11610:SF165">
    <property type="entry name" value="PANCREATIC LIPASE-RELATED PROTEIN 2"/>
    <property type="match status" value="1"/>
</dbReference>
<dbReference type="Pfam" id="PF00151">
    <property type="entry name" value="Lipase"/>
    <property type="match status" value="2"/>
</dbReference>
<proteinExistence type="inferred from homology"/>
<dbReference type="Gene3D" id="3.40.50.1820">
    <property type="entry name" value="alpha/beta hydrolase"/>
    <property type="match status" value="1"/>
</dbReference>
<dbReference type="GO" id="GO:0009395">
    <property type="term" value="P:phospholipid catabolic process"/>
    <property type="evidence" value="ECO:0007669"/>
    <property type="project" value="TreeGrafter"/>
</dbReference>
<gene>
    <name evidence="10" type="ORF">D623_10000917</name>
</gene>
<dbReference type="AlphaFoldDB" id="S7MWZ7"/>
<keyword evidence="6" id="KW-0443">Lipid metabolism</keyword>
<dbReference type="InterPro" id="IPR029058">
    <property type="entry name" value="AB_hydrolase_fold"/>
</dbReference>
<evidence type="ECO:0000256" key="5">
    <source>
        <dbReference type="ARBA" id="ARBA00022963"/>
    </source>
</evidence>
<feature type="domain" description="Lipase" evidence="9">
    <location>
        <begin position="79"/>
        <end position="115"/>
    </location>
</feature>
<evidence type="ECO:0000256" key="2">
    <source>
        <dbReference type="ARBA" id="ARBA00010701"/>
    </source>
</evidence>
<name>S7MWZ7_MYOBR</name>
<dbReference type="InterPro" id="IPR013818">
    <property type="entry name" value="Lipase"/>
</dbReference>
<dbReference type="PANTHER" id="PTHR11610">
    <property type="entry name" value="LIPASE"/>
    <property type="match status" value="1"/>
</dbReference>